<evidence type="ECO:0000313" key="1">
    <source>
        <dbReference type="EMBL" id="CAH0162411.1"/>
    </source>
</evidence>
<dbReference type="EMBL" id="CAKKMG010000007">
    <property type="protein sequence ID" value="CAH0162411.1"/>
    <property type="molecule type" value="Genomic_DNA"/>
</dbReference>
<name>A0A9W4KVW9_9BACI</name>
<sequence>MIEIRSVRKEYVSKKNRVIGVDKTSKSLQIT</sequence>
<accession>A0A9W4KVW9</accession>
<evidence type="ECO:0000313" key="2">
    <source>
        <dbReference type="Proteomes" id="UP000789326"/>
    </source>
</evidence>
<dbReference type="Proteomes" id="UP000789326">
    <property type="component" value="Unassembled WGS sequence"/>
</dbReference>
<reference evidence="1" key="1">
    <citation type="submission" date="2021-11" db="EMBL/GenBank/DDBJ databases">
        <authorList>
            <person name="Bulgarelli D."/>
        </authorList>
    </citation>
    <scope>NUCLEOTIDE SEQUENCE</scope>
    <source>
        <strain evidence="1">Bi133</strain>
    </source>
</reference>
<protein>
    <submittedName>
        <fullName evidence="1">Uncharacterized protein</fullName>
    </submittedName>
</protein>
<organism evidence="1 2">
    <name type="scientific">Peribacillus simplex</name>
    <dbReference type="NCBI Taxonomy" id="1478"/>
    <lineage>
        <taxon>Bacteria</taxon>
        <taxon>Bacillati</taxon>
        <taxon>Bacillota</taxon>
        <taxon>Bacilli</taxon>
        <taxon>Bacillales</taxon>
        <taxon>Bacillaceae</taxon>
        <taxon>Peribacillus</taxon>
    </lineage>
</organism>
<proteinExistence type="predicted"/>
<dbReference type="AlphaFoldDB" id="A0A9W4KVW9"/>
<gene>
    <name evidence="1" type="ORF">SRABI133_00982</name>
</gene>
<comment type="caution">
    <text evidence="1">The sequence shown here is derived from an EMBL/GenBank/DDBJ whole genome shotgun (WGS) entry which is preliminary data.</text>
</comment>